<gene>
    <name evidence="2" type="ORF">LMG18091_01975</name>
</gene>
<reference evidence="2 3" key="1">
    <citation type="submission" date="2023-07" db="EMBL/GenBank/DDBJ databases">
        <authorList>
            <person name="Peeters C."/>
        </authorList>
    </citation>
    <scope>NUCLEOTIDE SEQUENCE [LARGE SCALE GENOMIC DNA]</scope>
    <source>
        <strain evidence="2 3">LMG 18091</strain>
    </source>
</reference>
<evidence type="ECO:0000313" key="2">
    <source>
        <dbReference type="EMBL" id="CAJ0694602.1"/>
    </source>
</evidence>
<keyword evidence="3" id="KW-1185">Reference proteome</keyword>
<organism evidence="2 3">
    <name type="scientific">Ralstonia wenshanensis</name>
    <dbReference type="NCBI Taxonomy" id="2842456"/>
    <lineage>
        <taxon>Bacteria</taxon>
        <taxon>Pseudomonadati</taxon>
        <taxon>Pseudomonadota</taxon>
        <taxon>Betaproteobacteria</taxon>
        <taxon>Burkholderiales</taxon>
        <taxon>Burkholderiaceae</taxon>
        <taxon>Ralstonia</taxon>
    </lineage>
</organism>
<dbReference type="Proteomes" id="UP001189915">
    <property type="component" value="Unassembled WGS sequence"/>
</dbReference>
<keyword evidence="1" id="KW-1133">Transmembrane helix</keyword>
<evidence type="ECO:0000256" key="1">
    <source>
        <dbReference type="SAM" id="Phobius"/>
    </source>
</evidence>
<evidence type="ECO:0000313" key="3">
    <source>
        <dbReference type="Proteomes" id="UP001189915"/>
    </source>
</evidence>
<name>A0AAD2AXS0_9RALS</name>
<keyword evidence="1" id="KW-0812">Transmembrane</keyword>
<keyword evidence="1" id="KW-0472">Membrane</keyword>
<proteinExistence type="predicted"/>
<dbReference type="PROSITE" id="PS51257">
    <property type="entry name" value="PROKAR_LIPOPROTEIN"/>
    <property type="match status" value="1"/>
</dbReference>
<protein>
    <submittedName>
        <fullName evidence="2">Uncharacterized protein</fullName>
    </submittedName>
</protein>
<sequence>MKWLDIGAVMAAWIASCVAAGWLISAAAFLA</sequence>
<comment type="caution">
    <text evidence="2">The sequence shown here is derived from an EMBL/GenBank/DDBJ whole genome shotgun (WGS) entry which is preliminary data.</text>
</comment>
<accession>A0AAD2AXS0</accession>
<dbReference type="EMBL" id="CATWAF010000002">
    <property type="protein sequence ID" value="CAJ0694602.1"/>
    <property type="molecule type" value="Genomic_DNA"/>
</dbReference>
<dbReference type="AlphaFoldDB" id="A0AAD2AXS0"/>
<feature type="transmembrane region" description="Helical" evidence="1">
    <location>
        <begin position="6"/>
        <end position="30"/>
    </location>
</feature>